<dbReference type="SUPFAM" id="SSF53383">
    <property type="entry name" value="PLP-dependent transferases"/>
    <property type="match status" value="1"/>
</dbReference>
<evidence type="ECO:0000256" key="7">
    <source>
        <dbReference type="RuleBase" id="RU000382"/>
    </source>
</evidence>
<dbReference type="GO" id="GO:0016831">
    <property type="term" value="F:carboxy-lyase activity"/>
    <property type="evidence" value="ECO:0007669"/>
    <property type="project" value="UniProtKB-KW"/>
</dbReference>
<evidence type="ECO:0000256" key="5">
    <source>
        <dbReference type="ARBA" id="ARBA00023239"/>
    </source>
</evidence>
<feature type="modified residue" description="N6-(pyridoxal phosphate)lysine" evidence="6">
    <location>
        <position position="284"/>
    </location>
</feature>
<proteinExistence type="inferred from homology"/>
<dbReference type="InterPro" id="IPR010977">
    <property type="entry name" value="Aromatic_deC"/>
</dbReference>
<dbReference type="VEuPathDB" id="FungiDB:M747DRAFT_351919"/>
<evidence type="ECO:0000256" key="1">
    <source>
        <dbReference type="ARBA" id="ARBA00001933"/>
    </source>
</evidence>
<dbReference type="Gene3D" id="3.90.1150.170">
    <property type="match status" value="1"/>
</dbReference>
<dbReference type="PROSITE" id="PS00392">
    <property type="entry name" value="DDC_GAD_HDC_YDC"/>
    <property type="match status" value="1"/>
</dbReference>
<reference evidence="8 9" key="1">
    <citation type="submission" date="2018-07" db="EMBL/GenBank/DDBJ databases">
        <title>Section-level genome sequencing of Aspergillus section Nigri to investigate inter- and intra-species variation.</title>
        <authorList>
            <consortium name="DOE Joint Genome Institute"/>
            <person name="Vesth T.C."/>
            <person name="Nybo J.L."/>
            <person name="Theobald S."/>
            <person name="Frisvad J.C."/>
            <person name="Larsen T.O."/>
            <person name="Nielsen K.F."/>
            <person name="Hoof J.B."/>
            <person name="Brandl J."/>
            <person name="Salamov A."/>
            <person name="Riley R."/>
            <person name="Gladden J.M."/>
            <person name="Phatale P."/>
            <person name="Nielsen M.T."/>
            <person name="Lyhne E.K."/>
            <person name="Kogle M.E."/>
            <person name="Strasser K."/>
            <person name="McDonnell E."/>
            <person name="Barry K."/>
            <person name="Clum A."/>
            <person name="Chen C."/>
            <person name="Nolan M."/>
            <person name="Sandor L."/>
            <person name="Kuo A."/>
            <person name="Lipzen A."/>
            <person name="Hainaut M."/>
            <person name="Drula E."/>
            <person name="Tsang A."/>
            <person name="Magnuson J.K."/>
            <person name="Henrissat B."/>
            <person name="Wiebenga A."/>
            <person name="Simmons B.A."/>
            <person name="Makela M.R."/>
            <person name="De vries R.P."/>
            <person name="Grigoriev I.V."/>
            <person name="Mortensen U.H."/>
            <person name="Baker S.E."/>
            <person name="Andersen M.R."/>
        </authorList>
    </citation>
    <scope>NUCLEOTIDE SEQUENCE [LARGE SCALE GENOMIC DNA]</scope>
    <source>
        <strain evidence="8 9">ATCC 13496</strain>
    </source>
</reference>
<dbReference type="Pfam" id="PF00282">
    <property type="entry name" value="Pyridoxal_deC"/>
    <property type="match status" value="1"/>
</dbReference>
<evidence type="ECO:0000313" key="8">
    <source>
        <dbReference type="EMBL" id="RDH19748.1"/>
    </source>
</evidence>
<evidence type="ECO:0000256" key="4">
    <source>
        <dbReference type="ARBA" id="ARBA00022898"/>
    </source>
</evidence>
<dbReference type="GO" id="GO:0016740">
    <property type="term" value="F:transferase activity"/>
    <property type="evidence" value="ECO:0007669"/>
    <property type="project" value="UniProtKB-KW"/>
</dbReference>
<keyword evidence="3" id="KW-0210">Decarboxylase</keyword>
<dbReference type="Gene3D" id="3.40.640.10">
    <property type="entry name" value="Type I PLP-dependent aspartate aminotransferase-like (Major domain)"/>
    <property type="match status" value="1"/>
</dbReference>
<dbReference type="Gene3D" id="3.90.1150.10">
    <property type="entry name" value="Aspartate Aminotransferase, domain 1"/>
    <property type="match status" value="1"/>
</dbReference>
<dbReference type="AlphaFoldDB" id="A0A370BZ98"/>
<accession>A0A370BZ98</accession>
<dbReference type="InterPro" id="IPR002129">
    <property type="entry name" value="PyrdxlP-dep_de-COase"/>
</dbReference>
<comment type="similarity">
    <text evidence="2 7">Belongs to the group II decarboxylase family.</text>
</comment>
<dbReference type="InterPro" id="IPR015422">
    <property type="entry name" value="PyrdxlP-dep_Trfase_small"/>
</dbReference>
<name>A0A370BZ98_ASPNG</name>
<dbReference type="EMBL" id="KZ851917">
    <property type="protein sequence ID" value="RDH19748.1"/>
    <property type="molecule type" value="Genomic_DNA"/>
</dbReference>
<gene>
    <name evidence="8" type="ORF">M747DRAFT_351919</name>
</gene>
<dbReference type="InterPro" id="IPR015424">
    <property type="entry name" value="PyrdxlP-dep_Trfase"/>
</dbReference>
<keyword evidence="4 6" id="KW-0663">Pyridoxal phosphate</keyword>
<dbReference type="GO" id="GO:0030170">
    <property type="term" value="F:pyridoxal phosphate binding"/>
    <property type="evidence" value="ECO:0007669"/>
    <property type="project" value="InterPro"/>
</dbReference>
<protein>
    <submittedName>
        <fullName evidence="8">PLP-dependent transferase</fullName>
    </submittedName>
</protein>
<dbReference type="GO" id="GO:0019752">
    <property type="term" value="P:carboxylic acid metabolic process"/>
    <property type="evidence" value="ECO:0007669"/>
    <property type="project" value="InterPro"/>
</dbReference>
<evidence type="ECO:0000256" key="3">
    <source>
        <dbReference type="ARBA" id="ARBA00022793"/>
    </source>
</evidence>
<evidence type="ECO:0000313" key="9">
    <source>
        <dbReference type="Proteomes" id="UP000253845"/>
    </source>
</evidence>
<keyword evidence="5 7" id="KW-0456">Lyase</keyword>
<comment type="cofactor">
    <cofactor evidence="1 6 7">
        <name>pyridoxal 5'-phosphate</name>
        <dbReference type="ChEBI" id="CHEBI:597326"/>
    </cofactor>
</comment>
<dbReference type="InterPro" id="IPR015421">
    <property type="entry name" value="PyrdxlP-dep_Trfase_major"/>
</dbReference>
<dbReference type="Proteomes" id="UP000253845">
    <property type="component" value="Unassembled WGS sequence"/>
</dbReference>
<dbReference type="InterPro" id="IPR021115">
    <property type="entry name" value="Pyridoxal-P_BS"/>
</dbReference>
<keyword evidence="8" id="KW-0808">Transferase</keyword>
<sequence>MDEIVRDTLQGLSEIVGDKLLCDQAALVKRPTKEQLVKLLKSSPPEQGRSLEDVVQEFEDILSFRYSVNHPRFFAFVPSAASPLSWLGDVISTAFNNYAGSSESGSGICAVEESIIRWVAEKFELPPSAGGQFVSGASLACLTALTVARDQLVEDDMRTRATAYIAEETHFCVAKALRITGLLKHQIRTVRCNAEFQMDLGSLRQAIIQDIENGLKPYVVIVTCGSTNTGSIDPLDAIADIAAEYRMWMHVDAAYGGSVAFCESRKDLLKGIGRADSIAWDPHKWLFQTYGCGVVLFKERVRPRESFATTAHFLRDVEDGYIENPFNFGIELTRPARHMRLWFSLHILGTNMIDRMILRGFELSDLVETEVSKLSDWEIVTPSSMAVINFRFNPPGMSAEAIDDINSLVSKRLATQNIAVVFTTRIRGVVCLRMCTINPQTTDNDIRDVINALDKSARLVSREITEWNKEC</sequence>
<evidence type="ECO:0000256" key="6">
    <source>
        <dbReference type="PIRSR" id="PIRSR602129-50"/>
    </source>
</evidence>
<dbReference type="PANTHER" id="PTHR11999:SF70">
    <property type="entry name" value="MIP05841P"/>
    <property type="match status" value="1"/>
</dbReference>
<organism evidence="8 9">
    <name type="scientific">Aspergillus niger ATCC 13496</name>
    <dbReference type="NCBI Taxonomy" id="1353008"/>
    <lineage>
        <taxon>Eukaryota</taxon>
        <taxon>Fungi</taxon>
        <taxon>Dikarya</taxon>
        <taxon>Ascomycota</taxon>
        <taxon>Pezizomycotina</taxon>
        <taxon>Eurotiomycetes</taxon>
        <taxon>Eurotiomycetidae</taxon>
        <taxon>Eurotiales</taxon>
        <taxon>Aspergillaceae</taxon>
        <taxon>Aspergillus</taxon>
        <taxon>Aspergillus subgen. Circumdati</taxon>
    </lineage>
</organism>
<dbReference type="PANTHER" id="PTHR11999">
    <property type="entry name" value="GROUP II PYRIDOXAL-5-PHOSPHATE DECARBOXYLASE"/>
    <property type="match status" value="1"/>
</dbReference>
<evidence type="ECO:0000256" key="2">
    <source>
        <dbReference type="ARBA" id="ARBA00009533"/>
    </source>
</evidence>